<dbReference type="Pfam" id="PF13181">
    <property type="entry name" value="TPR_8"/>
    <property type="match status" value="1"/>
</dbReference>
<feature type="repeat" description="TPR" evidence="3">
    <location>
        <begin position="99"/>
        <end position="132"/>
    </location>
</feature>
<dbReference type="EMBL" id="FUYV01000008">
    <property type="protein sequence ID" value="SKB97390.1"/>
    <property type="molecule type" value="Genomic_DNA"/>
</dbReference>
<dbReference type="InterPro" id="IPR010559">
    <property type="entry name" value="Sig_transdc_His_kin_internal"/>
</dbReference>
<keyword evidence="6" id="KW-0418">Kinase</keyword>
<keyword evidence="4" id="KW-0472">Membrane</keyword>
<evidence type="ECO:0000256" key="2">
    <source>
        <dbReference type="ARBA" id="ARBA00022803"/>
    </source>
</evidence>
<keyword evidence="2 3" id="KW-0802">TPR repeat</keyword>
<gene>
    <name evidence="6" type="ORF">SAMN03080601_01632</name>
</gene>
<dbReference type="Pfam" id="PF13424">
    <property type="entry name" value="TPR_12"/>
    <property type="match status" value="2"/>
</dbReference>
<dbReference type="InterPro" id="IPR019734">
    <property type="entry name" value="TPR_rpt"/>
</dbReference>
<evidence type="ECO:0000256" key="1">
    <source>
        <dbReference type="ARBA" id="ARBA00022737"/>
    </source>
</evidence>
<dbReference type="AlphaFoldDB" id="A0A1T5FMM0"/>
<evidence type="ECO:0000259" key="5">
    <source>
        <dbReference type="Pfam" id="PF06580"/>
    </source>
</evidence>
<reference evidence="6 7" key="1">
    <citation type="submission" date="2017-02" db="EMBL/GenBank/DDBJ databases">
        <authorList>
            <person name="Peterson S.W."/>
        </authorList>
    </citation>
    <scope>NUCLEOTIDE SEQUENCE [LARGE SCALE GENOMIC DNA]</scope>
    <source>
        <strain evidence="6 7">DSM 24412</strain>
    </source>
</reference>
<organism evidence="6 7">
    <name type="scientific">Alkalitalea saponilacus</name>
    <dbReference type="NCBI Taxonomy" id="889453"/>
    <lineage>
        <taxon>Bacteria</taxon>
        <taxon>Pseudomonadati</taxon>
        <taxon>Bacteroidota</taxon>
        <taxon>Bacteroidia</taxon>
        <taxon>Marinilabiliales</taxon>
        <taxon>Marinilabiliaceae</taxon>
        <taxon>Alkalitalea</taxon>
    </lineage>
</organism>
<dbReference type="GO" id="GO:0016020">
    <property type="term" value="C:membrane"/>
    <property type="evidence" value="ECO:0007669"/>
    <property type="project" value="InterPro"/>
</dbReference>
<accession>A0A1T5FMM0</accession>
<sequence length="609" mass="69931">MTALFPFWVIADTLEIQKGSYEDLQNRIYESIEHRTGNTNELISEFKRLGGFDADLLLGMANYFKAELNYSEAAWNEAIENYSAAIRYFDSLNEEGRLAITYNNLGLVYSFIGEYDNSLDAYSKALALELDMGDQTAIAETYQNMANIFSAGENYDKALEFHQKALEVFLQERNDIRIAATYNNLATIFARTQKYDEASQNYLNALKTYGNLGMEHEESIVLCNIGSLKTREGSYNEAVIYLERALVILKARGDRIGEARAYSLLADTYAKRNDHQHAIFLHRKALNIATTYSLNDIYIDTKFSLYTTYKSAGNWEKALAAYEGYIKSRDQLLKENPAFAGGVLDKELEHRIIERDRMLQRAQLRERILFGLFVFVGLLAFLAFIIATYRRRIIRSQNEYETVRSKLLKEKFNATAVIDYLNSIREEMIKGNNQNAVSQLDGFSNMMQIMMENSCQQFISLRKEIEFLRSFLDFQKERYNCDIECNIESNVIHNADQVMVPSMLTQSFIEHAFVNSDCAETKPTLNFAFMRRGNVLDVIIENNLNASAESAVLEERHRNLGISMVHHKSSGYKMHRLLNHLGPLHTEVRTVGGREAGHRVRFSLPFMVN</sequence>
<dbReference type="SMART" id="SM00028">
    <property type="entry name" value="TPR"/>
    <property type="match status" value="6"/>
</dbReference>
<dbReference type="Proteomes" id="UP000191055">
    <property type="component" value="Unassembled WGS sequence"/>
</dbReference>
<feature type="repeat" description="TPR" evidence="3">
    <location>
        <begin position="139"/>
        <end position="172"/>
    </location>
</feature>
<dbReference type="Gene3D" id="1.25.40.10">
    <property type="entry name" value="Tetratricopeptide repeat domain"/>
    <property type="match status" value="2"/>
</dbReference>
<dbReference type="Pfam" id="PF06580">
    <property type="entry name" value="His_kinase"/>
    <property type="match status" value="1"/>
</dbReference>
<dbReference type="PROSITE" id="PS50293">
    <property type="entry name" value="TPR_REGION"/>
    <property type="match status" value="1"/>
</dbReference>
<evidence type="ECO:0000256" key="3">
    <source>
        <dbReference type="PROSITE-ProRule" id="PRU00339"/>
    </source>
</evidence>
<evidence type="ECO:0000313" key="7">
    <source>
        <dbReference type="Proteomes" id="UP000191055"/>
    </source>
</evidence>
<protein>
    <submittedName>
        <fullName evidence="6">Histidine kinase</fullName>
    </submittedName>
</protein>
<dbReference type="InterPro" id="IPR011990">
    <property type="entry name" value="TPR-like_helical_dom_sf"/>
</dbReference>
<keyword evidence="4" id="KW-0812">Transmembrane</keyword>
<keyword evidence="1" id="KW-0677">Repeat</keyword>
<keyword evidence="6" id="KW-0808">Transferase</keyword>
<feature type="transmembrane region" description="Helical" evidence="4">
    <location>
        <begin position="368"/>
        <end position="389"/>
    </location>
</feature>
<dbReference type="STRING" id="889453.SAMN03080601_01632"/>
<dbReference type="SUPFAM" id="SSF48452">
    <property type="entry name" value="TPR-like"/>
    <property type="match status" value="2"/>
</dbReference>
<dbReference type="PANTHER" id="PTHR45641">
    <property type="entry name" value="TETRATRICOPEPTIDE REPEAT PROTEIN (AFU_ORTHOLOGUE AFUA_6G03870)"/>
    <property type="match status" value="1"/>
</dbReference>
<dbReference type="PANTHER" id="PTHR45641:SF19">
    <property type="entry name" value="NEPHROCYSTIN-3"/>
    <property type="match status" value="1"/>
</dbReference>
<evidence type="ECO:0000256" key="4">
    <source>
        <dbReference type="SAM" id="Phobius"/>
    </source>
</evidence>
<dbReference type="PROSITE" id="PS50005">
    <property type="entry name" value="TPR"/>
    <property type="match status" value="2"/>
</dbReference>
<dbReference type="GO" id="GO:0000155">
    <property type="term" value="F:phosphorelay sensor kinase activity"/>
    <property type="evidence" value="ECO:0007669"/>
    <property type="project" value="InterPro"/>
</dbReference>
<evidence type="ECO:0000313" key="6">
    <source>
        <dbReference type="EMBL" id="SKB97390.1"/>
    </source>
</evidence>
<proteinExistence type="predicted"/>
<keyword evidence="4" id="KW-1133">Transmembrane helix</keyword>
<feature type="domain" description="Signal transduction histidine kinase internal region" evidence="5">
    <location>
        <begin position="406"/>
        <end position="480"/>
    </location>
</feature>
<keyword evidence="7" id="KW-1185">Reference proteome</keyword>
<name>A0A1T5FMM0_9BACT</name>